<keyword evidence="3" id="KW-1185">Reference proteome</keyword>
<feature type="region of interest" description="Disordered" evidence="1">
    <location>
        <begin position="157"/>
        <end position="177"/>
    </location>
</feature>
<evidence type="ECO:0000313" key="3">
    <source>
        <dbReference type="Proteomes" id="UP001497444"/>
    </source>
</evidence>
<protein>
    <submittedName>
        <fullName evidence="2">Uncharacterized protein</fullName>
    </submittedName>
</protein>
<reference evidence="2" key="1">
    <citation type="submission" date="2024-02" db="EMBL/GenBank/DDBJ databases">
        <authorList>
            <consortium name="ELIXIR-Norway"/>
            <consortium name="Elixir Norway"/>
        </authorList>
    </citation>
    <scope>NUCLEOTIDE SEQUENCE</scope>
</reference>
<evidence type="ECO:0000313" key="2">
    <source>
        <dbReference type="EMBL" id="CAK9258025.1"/>
    </source>
</evidence>
<dbReference type="EMBL" id="OZ020106">
    <property type="protein sequence ID" value="CAK9258025.1"/>
    <property type="molecule type" value="Genomic_DNA"/>
</dbReference>
<accession>A0ABP0VXB6</accession>
<evidence type="ECO:0000256" key="1">
    <source>
        <dbReference type="SAM" id="MobiDB-lite"/>
    </source>
</evidence>
<dbReference type="Proteomes" id="UP001497444">
    <property type="component" value="Chromosome 11"/>
</dbReference>
<proteinExistence type="predicted"/>
<name>A0ABP0VXB6_9BRYO</name>
<sequence length="264" mass="28782">MSIICIPKETQSKPDGVLQASHWNGLDSRRCINFGTVEDFSQKDLSYGDMISACHLPSFSFCDDSSVYYFQALNSAALPEHYLLCAASNPPQFLPPDPPPPPPRPGFLTPEKDLSLSSIIVCPARCPLAEPTVVVVPLLSPSIAAPAMVVLGQQRSKAKGRSCQESSDSRELARSKRTSVAQTNNDAHVLKTSGKKANSVARGIIHLDEQVWPGACNLSSCLEIPHAVLRASRHVLMRNLSLPSSRHHQEFAFKVPADDQLGRY</sequence>
<organism evidence="2 3">
    <name type="scientific">Sphagnum jensenii</name>
    <dbReference type="NCBI Taxonomy" id="128206"/>
    <lineage>
        <taxon>Eukaryota</taxon>
        <taxon>Viridiplantae</taxon>
        <taxon>Streptophyta</taxon>
        <taxon>Embryophyta</taxon>
        <taxon>Bryophyta</taxon>
        <taxon>Sphagnophytina</taxon>
        <taxon>Sphagnopsida</taxon>
        <taxon>Sphagnales</taxon>
        <taxon>Sphagnaceae</taxon>
        <taxon>Sphagnum</taxon>
    </lineage>
</organism>
<gene>
    <name evidence="2" type="ORF">CSSPJE1EN1_LOCUS3503</name>
</gene>